<dbReference type="AlphaFoldDB" id="A0A4Q9M9M0"/>
<accession>A0A4Q9M9M0</accession>
<dbReference type="Proteomes" id="UP000292957">
    <property type="component" value="Unassembled WGS sequence"/>
</dbReference>
<keyword evidence="1" id="KW-0812">Transmembrane</keyword>
<gene>
    <name evidence="2" type="ORF">BD311DRAFT_770492</name>
</gene>
<proteinExistence type="predicted"/>
<keyword evidence="1" id="KW-1133">Transmembrane helix</keyword>
<evidence type="ECO:0000313" key="2">
    <source>
        <dbReference type="EMBL" id="TBU22401.1"/>
    </source>
</evidence>
<sequence>MAHSGVTRSYQQLLRSRGKVLATGVTATVAAFGTFWYAQRSYKAKKEESKSPAAIPTWEYRMTFQHQKTPRSLVRDKVPRCR</sequence>
<organism evidence="2">
    <name type="scientific">Dichomitus squalens</name>
    <dbReference type="NCBI Taxonomy" id="114155"/>
    <lineage>
        <taxon>Eukaryota</taxon>
        <taxon>Fungi</taxon>
        <taxon>Dikarya</taxon>
        <taxon>Basidiomycota</taxon>
        <taxon>Agaricomycotina</taxon>
        <taxon>Agaricomycetes</taxon>
        <taxon>Polyporales</taxon>
        <taxon>Polyporaceae</taxon>
        <taxon>Dichomitus</taxon>
    </lineage>
</organism>
<feature type="transmembrane region" description="Helical" evidence="1">
    <location>
        <begin position="20"/>
        <end position="38"/>
    </location>
</feature>
<protein>
    <submittedName>
        <fullName evidence="2">Uncharacterized protein</fullName>
    </submittedName>
</protein>
<name>A0A4Q9M9M0_9APHY</name>
<evidence type="ECO:0000256" key="1">
    <source>
        <dbReference type="SAM" id="Phobius"/>
    </source>
</evidence>
<dbReference type="EMBL" id="ML143544">
    <property type="protein sequence ID" value="TBU22401.1"/>
    <property type="molecule type" value="Genomic_DNA"/>
</dbReference>
<keyword evidence="1" id="KW-0472">Membrane</keyword>
<reference evidence="2" key="1">
    <citation type="submission" date="2019-01" db="EMBL/GenBank/DDBJ databases">
        <title>Draft genome sequences of three monokaryotic isolates of the white-rot basidiomycete fungus Dichomitus squalens.</title>
        <authorList>
            <consortium name="DOE Joint Genome Institute"/>
            <person name="Lopez S.C."/>
            <person name="Andreopoulos B."/>
            <person name="Pangilinan J."/>
            <person name="Lipzen A."/>
            <person name="Riley R."/>
            <person name="Ahrendt S."/>
            <person name="Ng V."/>
            <person name="Barry K."/>
            <person name="Daum C."/>
            <person name="Grigoriev I.V."/>
            <person name="Hilden K.S."/>
            <person name="Makela M.R."/>
            <person name="de Vries R.P."/>
        </authorList>
    </citation>
    <scope>NUCLEOTIDE SEQUENCE [LARGE SCALE GENOMIC DNA]</scope>
    <source>
        <strain evidence="2">OM18370.1</strain>
    </source>
</reference>